<proteinExistence type="predicted"/>
<dbReference type="AlphaFoldDB" id="A0A2P2PPK4"/>
<name>A0A2P2PPK4_RHIMU</name>
<evidence type="ECO:0000256" key="1">
    <source>
        <dbReference type="SAM" id="MobiDB-lite"/>
    </source>
</evidence>
<organism evidence="2">
    <name type="scientific">Rhizophora mucronata</name>
    <name type="common">Asiatic mangrove</name>
    <dbReference type="NCBI Taxonomy" id="61149"/>
    <lineage>
        <taxon>Eukaryota</taxon>
        <taxon>Viridiplantae</taxon>
        <taxon>Streptophyta</taxon>
        <taxon>Embryophyta</taxon>
        <taxon>Tracheophyta</taxon>
        <taxon>Spermatophyta</taxon>
        <taxon>Magnoliopsida</taxon>
        <taxon>eudicotyledons</taxon>
        <taxon>Gunneridae</taxon>
        <taxon>Pentapetalae</taxon>
        <taxon>rosids</taxon>
        <taxon>fabids</taxon>
        <taxon>Malpighiales</taxon>
        <taxon>Rhizophoraceae</taxon>
        <taxon>Rhizophora</taxon>
    </lineage>
</organism>
<dbReference type="EMBL" id="GGEC01076137">
    <property type="protein sequence ID" value="MBX56621.1"/>
    <property type="molecule type" value="Transcribed_RNA"/>
</dbReference>
<reference evidence="2" key="1">
    <citation type="submission" date="2018-02" db="EMBL/GenBank/DDBJ databases">
        <title>Rhizophora mucronata_Transcriptome.</title>
        <authorList>
            <person name="Meera S.P."/>
            <person name="Sreeshan A."/>
            <person name="Augustine A."/>
        </authorList>
    </citation>
    <scope>NUCLEOTIDE SEQUENCE</scope>
    <source>
        <tissue evidence="2">Leaf</tissue>
    </source>
</reference>
<sequence length="77" mass="9003">MTGHTCHDKEEDQRQECRPPAAVKTMAKLHKPMSSEANPRFPYCQRIQFRPLSSKRAYICGRHGDFWHFRICPANVC</sequence>
<protein>
    <submittedName>
        <fullName evidence="2">Uncharacterized protein</fullName>
    </submittedName>
</protein>
<accession>A0A2P2PPK4</accession>
<evidence type="ECO:0000313" key="2">
    <source>
        <dbReference type="EMBL" id="MBX56621.1"/>
    </source>
</evidence>
<feature type="region of interest" description="Disordered" evidence="1">
    <location>
        <begin position="1"/>
        <end position="21"/>
    </location>
</feature>
<feature type="compositionally biased region" description="Basic and acidic residues" evidence="1">
    <location>
        <begin position="1"/>
        <end position="17"/>
    </location>
</feature>